<keyword evidence="3" id="KW-0812">Transmembrane</keyword>
<gene>
    <name evidence="7" type="ORF">Uis4E_0782</name>
</gene>
<dbReference type="NCBIfam" id="TIGR02543">
    <property type="entry name" value="List_Bact_rpt"/>
    <property type="match status" value="1"/>
</dbReference>
<feature type="transmembrane region" description="Helical" evidence="3">
    <location>
        <begin position="1055"/>
        <end position="1075"/>
    </location>
</feature>
<dbReference type="AlphaFoldDB" id="A0A2N5J4B9"/>
<evidence type="ECO:0000256" key="3">
    <source>
        <dbReference type="SAM" id="Phobius"/>
    </source>
</evidence>
<accession>A0A2N5J4B9</accession>
<dbReference type="EMBL" id="NMWT01000009">
    <property type="protein sequence ID" value="PLS29048.1"/>
    <property type="molecule type" value="Genomic_DNA"/>
</dbReference>
<comment type="subcellular location">
    <subcellularLocation>
        <location evidence="1">Cell envelope</location>
    </subcellularLocation>
</comment>
<dbReference type="Pfam" id="PF07532">
    <property type="entry name" value="Big_4"/>
    <property type="match status" value="4"/>
</dbReference>
<feature type="domain" description="SCP" evidence="5">
    <location>
        <begin position="106"/>
        <end position="228"/>
    </location>
</feature>
<protein>
    <submittedName>
        <fullName evidence="7">Bacterial Ig-like domain (Group 4)</fullName>
    </submittedName>
</protein>
<evidence type="ECO:0000259" key="6">
    <source>
        <dbReference type="Pfam" id="PF07532"/>
    </source>
</evidence>
<dbReference type="GO" id="GO:0006457">
    <property type="term" value="P:protein folding"/>
    <property type="evidence" value="ECO:0007669"/>
    <property type="project" value="InterPro"/>
</dbReference>
<evidence type="ECO:0000256" key="1">
    <source>
        <dbReference type="ARBA" id="ARBA00004196"/>
    </source>
</evidence>
<dbReference type="InterPro" id="IPR013378">
    <property type="entry name" value="InlB-like_B-rpt"/>
</dbReference>
<dbReference type="GO" id="GO:0051082">
    <property type="term" value="F:unfolded protein binding"/>
    <property type="evidence" value="ECO:0007669"/>
    <property type="project" value="InterPro"/>
</dbReference>
<feature type="domain" description="Bacterial Ig-like" evidence="6">
    <location>
        <begin position="386"/>
        <end position="439"/>
    </location>
</feature>
<sequence>MSKNIMTRVGMGVVGALASAAMLFCALPAQAATGWSALSTTEKKSSYGYFVWKSENASDASEKATAADAADLLKTAHFKDLTNIGAADDATSLANMEVSIEQIISINAFRSSLTNEPCRTDLPKGNPARACDDNGSGLTPLKVTDKMMAASQSNVNYSSHHWGHAANNGQNWDFALENLYTSSAYNPWTSDNQSAAVKSWYSEISNYDDHPLDCGSSAQIGHYRALTNKICVTNETKVEVLPFSTTGLAIARHANFNGNDYANGMTQSQVYGGMQWMGSSGYEYDASNYLSDFKAYVAKVNELGKKYTVTFDSNGGSAVATQTVDSGSVATSPTAPTRSGYTFGGWYSDAKLTTKYDFNSGVTGNITLYAKWDPITITSLDDATAVSTPAGVAPTLPAQVTAHYSDGSEQPVDVTWDSIAPNKYATAGKRFTVNGTVSGTAIKAKVTVNVTDAVPTGAVAAQSSVSTIATHAPDLSQVKATVTYSDGATQQADVTWDAVTPDQYASENANGFDVNGTVAVGDKSFTVTVKVIVTARTIASVTAPADQTVDSGNEPTYPDTVDVTYNDGETGTANVTWTKLTKAEYGKRAGGEFTVNGTVDGYAKGVSFKVTVKPATVQSVEPSATTAQTVVDQTPDLSSITATVTYSNGDTETAGIDWPQLTKDQFKTVGDRVQVTGSVTVDDTKHDVTVTVTVVNATVTKVESPQLAAGADANVTVDSGTSPETALNALKATVTWSNSTTTQESVTWDEPNKADYTNRKGGTFPVNGTVTIAGTDYPVKATYKVNPATAQKAELADGTTTVTVDSGTDPTGELPKTATVTWSNGDTTTSPITWVTTSYTKDDYAKREGGSFTVKGKATGLDVTVTVKVNPATVTVHTEPVTIGTTVGVQPNLPDHTTAEWSNGETDTIAVTWPAIAADKLDTTGSFELESNPFTVDGKDYTIKATVTVTAATVQSVDRDVKVTTTAGKAPVLPKTVKAHWSDGSTTDAAVTWNDVPAAKYAKAGTFSVKGVATVNGTDYEVTATVTVTSGDKLVQTPSNNTNANNTLTTTGSSVAIIAVIVVLLVIAAVALFVLTKRKKQ</sequence>
<proteinExistence type="inferred from homology"/>
<evidence type="ECO:0000256" key="4">
    <source>
        <dbReference type="SAM" id="SignalP"/>
    </source>
</evidence>
<feature type="signal peptide" evidence="4">
    <location>
        <begin position="1"/>
        <end position="31"/>
    </location>
</feature>
<dbReference type="GO" id="GO:0030313">
    <property type="term" value="C:cell envelope"/>
    <property type="evidence" value="ECO:0007669"/>
    <property type="project" value="UniProtKB-SubCell"/>
</dbReference>
<evidence type="ECO:0000256" key="2">
    <source>
        <dbReference type="ARBA" id="ARBA00008020"/>
    </source>
</evidence>
<keyword evidence="8" id="KW-1185">Reference proteome</keyword>
<feature type="domain" description="Bacterial Ig-like" evidence="6">
    <location>
        <begin position="879"/>
        <end position="930"/>
    </location>
</feature>
<dbReference type="InterPro" id="IPR002194">
    <property type="entry name" value="Chaperonin_TCP-1_CS"/>
</dbReference>
<feature type="domain" description="Bacterial Ig-like" evidence="6">
    <location>
        <begin position="960"/>
        <end position="1013"/>
    </location>
</feature>
<dbReference type="InterPro" id="IPR011081">
    <property type="entry name" value="Big_4"/>
</dbReference>
<dbReference type="GO" id="GO:0005524">
    <property type="term" value="F:ATP binding"/>
    <property type="evidence" value="ECO:0007669"/>
    <property type="project" value="InterPro"/>
</dbReference>
<comment type="caution">
    <text evidence="7">The sequence shown here is derived from an EMBL/GenBank/DDBJ whole genome shotgun (WGS) entry which is preliminary data.</text>
</comment>
<dbReference type="SUPFAM" id="SSF55797">
    <property type="entry name" value="PR-1-like"/>
    <property type="match status" value="1"/>
</dbReference>
<keyword evidence="4" id="KW-0732">Signal</keyword>
<dbReference type="Gene3D" id="2.60.40.4270">
    <property type="entry name" value="Listeria-Bacteroides repeat domain"/>
    <property type="match status" value="1"/>
</dbReference>
<dbReference type="Gene3D" id="3.40.33.10">
    <property type="entry name" value="CAP"/>
    <property type="match status" value="1"/>
</dbReference>
<dbReference type="Pfam" id="PF00188">
    <property type="entry name" value="CAP"/>
    <property type="match status" value="1"/>
</dbReference>
<name>A0A2N5J4B9_9BIFI</name>
<dbReference type="InterPro" id="IPR035940">
    <property type="entry name" value="CAP_sf"/>
</dbReference>
<dbReference type="InterPro" id="IPR042229">
    <property type="entry name" value="Listeria/Bacterioides_rpt_sf"/>
</dbReference>
<reference evidence="7 8" key="1">
    <citation type="submission" date="2017-07" db="EMBL/GenBank/DDBJ databases">
        <title>Bifidobacterium novel species.</title>
        <authorList>
            <person name="Lugli G.A."/>
            <person name="Milani C."/>
            <person name="Duranti S."/>
            <person name="Mangifesta M."/>
        </authorList>
    </citation>
    <scope>NUCLEOTIDE SEQUENCE [LARGE SCALE GENOMIC DNA]</scope>
    <source>
        <strain evidence="7 8">77</strain>
    </source>
</reference>
<organism evidence="7 8">
    <name type="scientific">Bifidobacterium parmae</name>
    <dbReference type="NCBI Taxonomy" id="361854"/>
    <lineage>
        <taxon>Bacteria</taxon>
        <taxon>Bacillati</taxon>
        <taxon>Actinomycetota</taxon>
        <taxon>Actinomycetes</taxon>
        <taxon>Bifidobacteriales</taxon>
        <taxon>Bifidobacteriaceae</taxon>
        <taxon>Bifidobacterium</taxon>
    </lineage>
</organism>
<dbReference type="GO" id="GO:0016887">
    <property type="term" value="F:ATP hydrolysis activity"/>
    <property type="evidence" value="ECO:0007669"/>
    <property type="project" value="InterPro"/>
</dbReference>
<evidence type="ECO:0000313" key="7">
    <source>
        <dbReference type="EMBL" id="PLS29048.1"/>
    </source>
</evidence>
<dbReference type="PROSITE" id="PS00995">
    <property type="entry name" value="TCP1_3"/>
    <property type="match status" value="1"/>
</dbReference>
<evidence type="ECO:0000259" key="5">
    <source>
        <dbReference type="Pfam" id="PF00188"/>
    </source>
</evidence>
<feature type="chain" id="PRO_5014678710" evidence="4">
    <location>
        <begin position="32"/>
        <end position="1081"/>
    </location>
</feature>
<dbReference type="InterPro" id="IPR014044">
    <property type="entry name" value="CAP_dom"/>
</dbReference>
<keyword evidence="3" id="KW-1133">Transmembrane helix</keyword>
<dbReference type="Proteomes" id="UP000235034">
    <property type="component" value="Unassembled WGS sequence"/>
</dbReference>
<feature type="domain" description="Bacterial Ig-like" evidence="6">
    <location>
        <begin position="544"/>
        <end position="602"/>
    </location>
</feature>
<evidence type="ECO:0000313" key="8">
    <source>
        <dbReference type="Proteomes" id="UP000235034"/>
    </source>
</evidence>
<dbReference type="Pfam" id="PF09479">
    <property type="entry name" value="Flg_new"/>
    <property type="match status" value="1"/>
</dbReference>
<comment type="similarity">
    <text evidence="2">Belongs to the TCP-1 chaperonin family.</text>
</comment>
<keyword evidence="3" id="KW-0472">Membrane</keyword>